<evidence type="ECO:0000256" key="1">
    <source>
        <dbReference type="SAM" id="MobiDB-lite"/>
    </source>
</evidence>
<dbReference type="Proteomes" id="UP001224644">
    <property type="component" value="Unassembled WGS sequence"/>
</dbReference>
<proteinExistence type="predicted"/>
<dbReference type="EMBL" id="JAUFPX010000020">
    <property type="protein sequence ID" value="MDN3592981.1"/>
    <property type="molecule type" value="Genomic_DNA"/>
</dbReference>
<dbReference type="RefSeq" id="WP_238227367.1">
    <property type="nucleotide sequence ID" value="NZ_BPQD01000027.1"/>
</dbReference>
<name>A0ABT8BLH1_9HYPH</name>
<sequence length="105" mass="11592">MTTTKQGFWVPRRKRGDLATRWMELKLAKQKKAAGRERGCAADASRPLDIGALFVLVQAVSSKGFGSRQVALQARLDEALWRPPARSNHSTARAASLEMDQCRGP</sequence>
<comment type="caution">
    <text evidence="2">The sequence shown here is derived from an EMBL/GenBank/DDBJ whole genome shotgun (WGS) entry which is preliminary data.</text>
</comment>
<accession>A0ABT8BLH1</accession>
<organism evidence="2 3">
    <name type="scientific">Methylobacterium adhaesivum</name>
    <dbReference type="NCBI Taxonomy" id="333297"/>
    <lineage>
        <taxon>Bacteria</taxon>
        <taxon>Pseudomonadati</taxon>
        <taxon>Pseudomonadota</taxon>
        <taxon>Alphaproteobacteria</taxon>
        <taxon>Hyphomicrobiales</taxon>
        <taxon>Methylobacteriaceae</taxon>
        <taxon>Methylobacterium</taxon>
    </lineage>
</organism>
<gene>
    <name evidence="2" type="ORF">QWZ12_20490</name>
</gene>
<reference evidence="3" key="1">
    <citation type="journal article" date="2019" name="Int. J. Syst. Evol. Microbiol.">
        <title>The Global Catalogue of Microorganisms (GCM) 10K type strain sequencing project: providing services to taxonomists for standard genome sequencing and annotation.</title>
        <authorList>
            <consortium name="The Broad Institute Genomics Platform"/>
            <consortium name="The Broad Institute Genome Sequencing Center for Infectious Disease"/>
            <person name="Wu L."/>
            <person name="Ma J."/>
        </authorList>
    </citation>
    <scope>NUCLEOTIDE SEQUENCE [LARGE SCALE GENOMIC DNA]</scope>
    <source>
        <strain evidence="3">CECT 7069</strain>
    </source>
</reference>
<evidence type="ECO:0000313" key="2">
    <source>
        <dbReference type="EMBL" id="MDN3592981.1"/>
    </source>
</evidence>
<evidence type="ECO:0000313" key="3">
    <source>
        <dbReference type="Proteomes" id="UP001224644"/>
    </source>
</evidence>
<feature type="region of interest" description="Disordered" evidence="1">
    <location>
        <begin position="83"/>
        <end position="105"/>
    </location>
</feature>
<keyword evidence="3" id="KW-1185">Reference proteome</keyword>
<protein>
    <submittedName>
        <fullName evidence="2">Uncharacterized protein</fullName>
    </submittedName>
</protein>